<dbReference type="PANTHER" id="PTHR43179:SF7">
    <property type="entry name" value="RHAMNOSYLTRANSFERASE WBBL"/>
    <property type="match status" value="1"/>
</dbReference>
<evidence type="ECO:0000313" key="3">
    <source>
        <dbReference type="Proteomes" id="UP001500067"/>
    </source>
</evidence>
<dbReference type="CDD" id="cd04186">
    <property type="entry name" value="GT_2_like_c"/>
    <property type="match status" value="1"/>
</dbReference>
<dbReference type="Gene3D" id="3.40.50.2000">
    <property type="entry name" value="Glycogen Phosphorylase B"/>
    <property type="match status" value="1"/>
</dbReference>
<dbReference type="RefSeq" id="WP_345078863.1">
    <property type="nucleotide sequence ID" value="NZ_BAABFA010000006.1"/>
</dbReference>
<dbReference type="SUPFAM" id="SSF53448">
    <property type="entry name" value="Nucleotide-diphospho-sugar transferases"/>
    <property type="match status" value="1"/>
</dbReference>
<proteinExistence type="predicted"/>
<dbReference type="Gene3D" id="3.90.550.10">
    <property type="entry name" value="Spore Coat Polysaccharide Biosynthesis Protein SpsA, Chain A"/>
    <property type="match status" value="1"/>
</dbReference>
<gene>
    <name evidence="2" type="ORF">GCM10023093_07870</name>
</gene>
<organism evidence="2 3">
    <name type="scientific">Nemorincola caseinilytica</name>
    <dbReference type="NCBI Taxonomy" id="2054315"/>
    <lineage>
        <taxon>Bacteria</taxon>
        <taxon>Pseudomonadati</taxon>
        <taxon>Bacteroidota</taxon>
        <taxon>Chitinophagia</taxon>
        <taxon>Chitinophagales</taxon>
        <taxon>Chitinophagaceae</taxon>
        <taxon>Nemorincola</taxon>
    </lineage>
</organism>
<sequence>MKKIKRYLHYINTFIRSSEKGVIIRDLYKEVRHKGLTMGVQSFLHLKAGYFFPGYDVTSDFDPIFSIRRKQKHLMISLPVAMAPKVTVIIPLNNEVEHVYYCIRSIVEKAIYTNYEVIVVDDGSERGSELLSMHIQNLVVVRNDKRIGHTKSLNQAVKRARGDMYLFLGHDTLVRKGWMQEMLHTFEKHEQTGIVGAKHLNADNTLKEAGGIVWQDASVWGYGSGDDPEKAEYNYVRDADHVSGSAMMVSKEAWEKTGGFDEGYSESFCEDTDLCFEARKNGFRVLYQPTSVVVHFEEARSGRNMSEQTKKLLVADRQRFRDKWQAELKTRTKKGKRIQQVRSKDMAYRSVLIIDQDLPAPDRNPAWKNVNELVDLLLDMKYKVTFLSTYSHQSQQTVEQLQQRGVEVLMGDRQDHVKENMQYYEAVLMCRIAASMPYMILLRNNNYKGTVINYGRELSHLKVDREIVIKRDLVFDLQSKLLKAQEDFVYAHADHSLMVSWEEIEYLRTYISKQLHYIPPYHFDIKERVNGFEKREGILMVGEGNYIPDQDAMKWLLKMYEPLHEKGIALTIAAANTPSFIFDHKKRYKLLNIVTDTAPDSLQELYAKTRLVVAPMRIGAGMKGRVVEAMANGVPVAGTFLAFEGIPKDNSFVYAGHNSEKELAQAIEDIYSNAAQWQQLSAAGMAYARKNFDGASLKETLTNILGNTGK</sequence>
<comment type="caution">
    <text evidence="2">The sequence shown here is derived from an EMBL/GenBank/DDBJ whole genome shotgun (WGS) entry which is preliminary data.</text>
</comment>
<protein>
    <recommendedName>
        <fullName evidence="1">Glycosyltransferase 2-like domain-containing protein</fullName>
    </recommendedName>
</protein>
<keyword evidence="3" id="KW-1185">Reference proteome</keyword>
<dbReference type="EMBL" id="BAABFA010000006">
    <property type="protein sequence ID" value="GAA4462045.1"/>
    <property type="molecule type" value="Genomic_DNA"/>
</dbReference>
<reference evidence="3" key="1">
    <citation type="journal article" date="2019" name="Int. J. Syst. Evol. Microbiol.">
        <title>The Global Catalogue of Microorganisms (GCM) 10K type strain sequencing project: providing services to taxonomists for standard genome sequencing and annotation.</title>
        <authorList>
            <consortium name="The Broad Institute Genomics Platform"/>
            <consortium name="The Broad Institute Genome Sequencing Center for Infectious Disease"/>
            <person name="Wu L."/>
            <person name="Ma J."/>
        </authorList>
    </citation>
    <scope>NUCLEOTIDE SEQUENCE [LARGE SCALE GENOMIC DNA]</scope>
    <source>
        <strain evidence="3">JCM 32105</strain>
    </source>
</reference>
<dbReference type="Pfam" id="PF13692">
    <property type="entry name" value="Glyco_trans_1_4"/>
    <property type="match status" value="1"/>
</dbReference>
<dbReference type="Proteomes" id="UP001500067">
    <property type="component" value="Unassembled WGS sequence"/>
</dbReference>
<dbReference type="InterPro" id="IPR029044">
    <property type="entry name" value="Nucleotide-diphossugar_trans"/>
</dbReference>
<dbReference type="SUPFAM" id="SSF53756">
    <property type="entry name" value="UDP-Glycosyltransferase/glycogen phosphorylase"/>
    <property type="match status" value="1"/>
</dbReference>
<evidence type="ECO:0000259" key="1">
    <source>
        <dbReference type="Pfam" id="PF00535"/>
    </source>
</evidence>
<feature type="domain" description="Glycosyltransferase 2-like" evidence="1">
    <location>
        <begin position="87"/>
        <end position="204"/>
    </location>
</feature>
<accession>A0ABP8N980</accession>
<evidence type="ECO:0000313" key="2">
    <source>
        <dbReference type="EMBL" id="GAA4462045.1"/>
    </source>
</evidence>
<name>A0ABP8N980_9BACT</name>
<dbReference type="InterPro" id="IPR001173">
    <property type="entry name" value="Glyco_trans_2-like"/>
</dbReference>
<dbReference type="PANTHER" id="PTHR43179">
    <property type="entry name" value="RHAMNOSYLTRANSFERASE WBBL"/>
    <property type="match status" value="1"/>
</dbReference>
<dbReference type="Pfam" id="PF00535">
    <property type="entry name" value="Glycos_transf_2"/>
    <property type="match status" value="1"/>
</dbReference>